<dbReference type="AlphaFoldDB" id="E6YNG5"/>
<keyword evidence="1" id="KW-1133">Transmembrane helix</keyword>
<proteinExistence type="predicted"/>
<evidence type="ECO:0000256" key="1">
    <source>
        <dbReference type="SAM" id="Phobius"/>
    </source>
</evidence>
<accession>E6YNG5</accession>
<keyword evidence="1" id="KW-0472">Membrane</keyword>
<organism evidence="2">
    <name type="scientific">Bartonella rochalimae ATCC BAA-1498</name>
    <dbReference type="NCBI Taxonomy" id="685782"/>
    <lineage>
        <taxon>Bacteria</taxon>
        <taxon>Pseudomonadati</taxon>
        <taxon>Pseudomonadota</taxon>
        <taxon>Alphaproteobacteria</taxon>
        <taxon>Hyphomicrobiales</taxon>
        <taxon>Bartonellaceae</taxon>
        <taxon>Bartonella</taxon>
    </lineage>
</organism>
<dbReference type="EMBL" id="FN645467">
    <property type="protein sequence ID" value="CBI78403.1"/>
    <property type="molecule type" value="Genomic_DNA"/>
</dbReference>
<keyword evidence="1" id="KW-0812">Transmembrane</keyword>
<protein>
    <submittedName>
        <fullName evidence="2">Uncharacterized protein</fullName>
    </submittedName>
</protein>
<reference evidence="2" key="1">
    <citation type="journal article" date="2011" name="PLoS Genet.">
        <title>Parallel evolution of a type IV secretion system in radiating lineages of the host-restricted bacterial pathogen Bartonella.</title>
        <authorList>
            <person name="Engel P."/>
            <person name="Salzburger W."/>
            <person name="Liesch M."/>
            <person name="Chang C.C."/>
            <person name="Maruyama S."/>
            <person name="Lanz C."/>
            <person name="Calteau A."/>
            <person name="Lajus A."/>
            <person name="Medigue C."/>
            <person name="Schuster S.C."/>
            <person name="Dehio C."/>
        </authorList>
    </citation>
    <scope>NUCLEOTIDE SEQUENCE</scope>
    <source>
        <strain evidence="2">ATCC BAA-1498</strain>
    </source>
</reference>
<evidence type="ECO:0000313" key="2">
    <source>
        <dbReference type="EMBL" id="CBI78403.1"/>
    </source>
</evidence>
<gene>
    <name evidence="2" type="ORF">BARRO_130047</name>
</gene>
<sequence length="67" mass="8160">MLIQHPTILRIEIFSLFYPQVYFQFRGLRWVYFFIVILVLKNGAKFLSLQDKRTECPFWMNGEKTVQ</sequence>
<feature type="transmembrane region" description="Helical" evidence="1">
    <location>
        <begin position="27"/>
        <end position="44"/>
    </location>
</feature>
<name>E6YNG5_9HYPH</name>